<accession>A0A1B0D0K7</accession>
<keyword evidence="3" id="KW-1185">Reference proteome</keyword>
<evidence type="ECO:0000313" key="2">
    <source>
        <dbReference type="EnsemblMetazoa" id="PPAI000879-PA"/>
    </source>
</evidence>
<dbReference type="EMBL" id="AJVK01021486">
    <property type="status" value="NOT_ANNOTATED_CDS"/>
    <property type="molecule type" value="Genomic_DNA"/>
</dbReference>
<sequence length="212" mass="23792">MITRVFCSAKNTFSLAIRRGMASAKAIEDKIQVDDVKINYVKVGSGERAVLLLPGALGSAKTDFGPQIEKLPDILPNFTVIGWDPPGYGKSIPPRRQFPLDFFYKDARYAHKLMENLSFKKYSILGWSDGGITGMIQAAEFPNAVENLAIWGSNAYIAPKEIEIYESRHSGCQQMVREDEEANGRSVWSGRFFQTLGRMDRCPYENLQGKGW</sequence>
<reference evidence="2" key="1">
    <citation type="submission" date="2022-08" db="UniProtKB">
        <authorList>
            <consortium name="EnsemblMetazoa"/>
        </authorList>
    </citation>
    <scope>IDENTIFICATION</scope>
    <source>
        <strain evidence="2">Israel</strain>
    </source>
</reference>
<organism evidence="2 3">
    <name type="scientific">Phlebotomus papatasi</name>
    <name type="common">Sandfly</name>
    <dbReference type="NCBI Taxonomy" id="29031"/>
    <lineage>
        <taxon>Eukaryota</taxon>
        <taxon>Metazoa</taxon>
        <taxon>Ecdysozoa</taxon>
        <taxon>Arthropoda</taxon>
        <taxon>Hexapoda</taxon>
        <taxon>Insecta</taxon>
        <taxon>Pterygota</taxon>
        <taxon>Neoptera</taxon>
        <taxon>Endopterygota</taxon>
        <taxon>Diptera</taxon>
        <taxon>Nematocera</taxon>
        <taxon>Psychodoidea</taxon>
        <taxon>Psychodidae</taxon>
        <taxon>Phlebotomus</taxon>
        <taxon>Phlebotomus</taxon>
    </lineage>
</organism>
<dbReference type="InterPro" id="IPR000073">
    <property type="entry name" value="AB_hydrolase_1"/>
</dbReference>
<dbReference type="Proteomes" id="UP000092462">
    <property type="component" value="Unassembled WGS sequence"/>
</dbReference>
<dbReference type="GO" id="GO:0017171">
    <property type="term" value="F:serine hydrolase activity"/>
    <property type="evidence" value="ECO:0007669"/>
    <property type="project" value="TreeGrafter"/>
</dbReference>
<dbReference type="SUPFAM" id="SSF53474">
    <property type="entry name" value="alpha/beta-Hydrolases"/>
    <property type="match status" value="1"/>
</dbReference>
<dbReference type="AlphaFoldDB" id="A0A1B0D0K7"/>
<dbReference type="Gene3D" id="3.40.50.1820">
    <property type="entry name" value="alpha/beta hydrolase"/>
    <property type="match status" value="1"/>
</dbReference>
<dbReference type="Pfam" id="PF00561">
    <property type="entry name" value="Abhydrolase_1"/>
    <property type="match status" value="1"/>
</dbReference>
<dbReference type="PANTHER" id="PTHR46331:SF2">
    <property type="entry name" value="VALACYCLOVIR HYDROLASE"/>
    <property type="match status" value="1"/>
</dbReference>
<feature type="domain" description="AB hydrolase-1" evidence="1">
    <location>
        <begin position="49"/>
        <end position="204"/>
    </location>
</feature>
<dbReference type="VEuPathDB" id="VectorBase:PPAI000879"/>
<name>A0A1B0D0K7_PHLPP</name>
<dbReference type="InterPro" id="IPR029058">
    <property type="entry name" value="AB_hydrolase_fold"/>
</dbReference>
<evidence type="ECO:0000259" key="1">
    <source>
        <dbReference type="Pfam" id="PF00561"/>
    </source>
</evidence>
<protein>
    <recommendedName>
        <fullName evidence="1">AB hydrolase-1 domain-containing protein</fullName>
    </recommendedName>
</protein>
<dbReference type="EnsemblMetazoa" id="PPAI000879-RA">
    <property type="protein sequence ID" value="PPAI000879-PA"/>
    <property type="gene ID" value="PPAI000879"/>
</dbReference>
<dbReference type="PANTHER" id="PTHR46331">
    <property type="entry name" value="VALACYCLOVIR HYDROLASE"/>
    <property type="match status" value="1"/>
</dbReference>
<proteinExistence type="predicted"/>
<evidence type="ECO:0000313" key="3">
    <source>
        <dbReference type="Proteomes" id="UP000092462"/>
    </source>
</evidence>
<dbReference type="VEuPathDB" id="VectorBase:PPAPM1_008230"/>